<dbReference type="AlphaFoldDB" id="A0A699WPE4"/>
<comment type="caution">
    <text evidence="2">The sequence shown here is derived from an EMBL/GenBank/DDBJ whole genome shotgun (WGS) entry which is preliminary data.</text>
</comment>
<dbReference type="EMBL" id="BKCJ011671470">
    <property type="protein sequence ID" value="GFD46334.1"/>
    <property type="molecule type" value="Genomic_DNA"/>
</dbReference>
<feature type="non-terminal residue" evidence="2">
    <location>
        <position position="1"/>
    </location>
</feature>
<evidence type="ECO:0000256" key="1">
    <source>
        <dbReference type="SAM" id="MobiDB-lite"/>
    </source>
</evidence>
<organism evidence="2">
    <name type="scientific">Tanacetum cinerariifolium</name>
    <name type="common">Dalmatian daisy</name>
    <name type="synonym">Chrysanthemum cinerariifolium</name>
    <dbReference type="NCBI Taxonomy" id="118510"/>
    <lineage>
        <taxon>Eukaryota</taxon>
        <taxon>Viridiplantae</taxon>
        <taxon>Streptophyta</taxon>
        <taxon>Embryophyta</taxon>
        <taxon>Tracheophyta</taxon>
        <taxon>Spermatophyta</taxon>
        <taxon>Magnoliopsida</taxon>
        <taxon>eudicotyledons</taxon>
        <taxon>Gunneridae</taxon>
        <taxon>Pentapetalae</taxon>
        <taxon>asterids</taxon>
        <taxon>campanulids</taxon>
        <taxon>Asterales</taxon>
        <taxon>Asteraceae</taxon>
        <taxon>Asteroideae</taxon>
        <taxon>Anthemideae</taxon>
        <taxon>Anthemidinae</taxon>
        <taxon>Tanacetum</taxon>
    </lineage>
</organism>
<gene>
    <name evidence="2" type="ORF">Tci_918303</name>
</gene>
<protein>
    <submittedName>
        <fullName evidence="2">Uncharacterized protein</fullName>
    </submittedName>
</protein>
<reference evidence="2" key="1">
    <citation type="journal article" date="2019" name="Sci. Rep.">
        <title>Draft genome of Tanacetum cinerariifolium, the natural source of mosquito coil.</title>
        <authorList>
            <person name="Yamashiro T."/>
            <person name="Shiraishi A."/>
            <person name="Satake H."/>
            <person name="Nakayama K."/>
        </authorList>
    </citation>
    <scope>NUCLEOTIDE SEQUENCE</scope>
</reference>
<accession>A0A699WPE4</accession>
<feature type="compositionally biased region" description="Basic and acidic residues" evidence="1">
    <location>
        <begin position="50"/>
        <end position="60"/>
    </location>
</feature>
<sequence length="76" mass="8953">QPYHRTTLLTPIWRKMKRTLRRILLNILPIEEIMRMMNHLNDDDDDDDVEKDKEEEEHPAPADPSDVSTDDLVPSS</sequence>
<name>A0A699WPE4_TANCI</name>
<proteinExistence type="predicted"/>
<evidence type="ECO:0000313" key="2">
    <source>
        <dbReference type="EMBL" id="GFD46334.1"/>
    </source>
</evidence>
<feature type="region of interest" description="Disordered" evidence="1">
    <location>
        <begin position="39"/>
        <end position="76"/>
    </location>
</feature>